<dbReference type="CDD" id="cd05403">
    <property type="entry name" value="NT_KNTase_like"/>
    <property type="match status" value="1"/>
</dbReference>
<evidence type="ECO:0000313" key="4">
    <source>
        <dbReference type="Proteomes" id="UP000287533"/>
    </source>
</evidence>
<sequence>MTAAIIPASRHDSGREERVPSPSDIATLARPFARQYGIDELYLFGSMASGEANADSDIDFIYATSHDDMRARRVANFRSALRDAFGRDIDLVDADYITQSEKKPYDEMIRLLFVRNVTSKPILRILPTDDEEQV</sequence>
<dbReference type="OrthoDB" id="9803128at2"/>
<protein>
    <submittedName>
        <fullName evidence="3">Nucleotidyltransferase</fullName>
    </submittedName>
</protein>
<dbReference type="AlphaFoldDB" id="A0A430FN85"/>
<keyword evidence="4" id="KW-1185">Reference proteome</keyword>
<dbReference type="EMBL" id="QXGL01000001">
    <property type="protein sequence ID" value="RSX54287.1"/>
    <property type="molecule type" value="Genomic_DNA"/>
</dbReference>
<dbReference type="Gene3D" id="3.30.460.10">
    <property type="entry name" value="Beta Polymerase, domain 2"/>
    <property type="match status" value="1"/>
</dbReference>
<dbReference type="Pfam" id="PF18765">
    <property type="entry name" value="Polbeta"/>
    <property type="match status" value="1"/>
</dbReference>
<evidence type="ECO:0000259" key="2">
    <source>
        <dbReference type="Pfam" id="PF18765"/>
    </source>
</evidence>
<dbReference type="RefSeq" id="WP_125979518.1">
    <property type="nucleotide sequence ID" value="NZ_QXGL01000001.1"/>
</dbReference>
<name>A0A430FN85_9BIFI</name>
<dbReference type="Proteomes" id="UP000287533">
    <property type="component" value="Unassembled WGS sequence"/>
</dbReference>
<keyword evidence="3" id="KW-0808">Transferase</keyword>
<comment type="caution">
    <text evidence="3">The sequence shown here is derived from an EMBL/GenBank/DDBJ whole genome shotgun (WGS) entry which is preliminary data.</text>
</comment>
<dbReference type="SUPFAM" id="SSF81301">
    <property type="entry name" value="Nucleotidyltransferase"/>
    <property type="match status" value="1"/>
</dbReference>
<accession>A0A430FN85</accession>
<evidence type="ECO:0000313" key="3">
    <source>
        <dbReference type="EMBL" id="RSX54287.1"/>
    </source>
</evidence>
<gene>
    <name evidence="3" type="ORF">D2E25_0595</name>
</gene>
<dbReference type="InterPro" id="IPR043519">
    <property type="entry name" value="NT_sf"/>
</dbReference>
<feature type="compositionally biased region" description="Basic and acidic residues" evidence="1">
    <location>
        <begin position="9"/>
        <end position="19"/>
    </location>
</feature>
<evidence type="ECO:0000256" key="1">
    <source>
        <dbReference type="SAM" id="MobiDB-lite"/>
    </source>
</evidence>
<feature type="domain" description="Polymerase beta nucleotidyltransferase" evidence="2">
    <location>
        <begin position="32"/>
        <end position="95"/>
    </location>
</feature>
<organism evidence="3 4">
    <name type="scientific">Bifidobacterium goeldii</name>
    <dbReference type="NCBI Taxonomy" id="2306975"/>
    <lineage>
        <taxon>Bacteria</taxon>
        <taxon>Bacillati</taxon>
        <taxon>Actinomycetota</taxon>
        <taxon>Actinomycetes</taxon>
        <taxon>Bifidobacteriales</taxon>
        <taxon>Bifidobacteriaceae</taxon>
        <taxon>Bifidobacterium</taxon>
    </lineage>
</organism>
<dbReference type="InterPro" id="IPR041633">
    <property type="entry name" value="Polbeta"/>
</dbReference>
<feature type="region of interest" description="Disordered" evidence="1">
    <location>
        <begin position="1"/>
        <end position="22"/>
    </location>
</feature>
<dbReference type="GO" id="GO:0016740">
    <property type="term" value="F:transferase activity"/>
    <property type="evidence" value="ECO:0007669"/>
    <property type="project" value="UniProtKB-KW"/>
</dbReference>
<reference evidence="3 4" key="1">
    <citation type="submission" date="2018-09" db="EMBL/GenBank/DDBJ databases">
        <title>Characterization of the phylogenetic diversity of five novel species belonging to the genus Bifidobacterium.</title>
        <authorList>
            <person name="Lugli G.A."/>
            <person name="Duranti S."/>
            <person name="Milani C."/>
        </authorList>
    </citation>
    <scope>NUCLEOTIDE SEQUENCE [LARGE SCALE GENOMIC DNA]</scope>
    <source>
        <strain evidence="3 4">2034B</strain>
    </source>
</reference>
<proteinExistence type="predicted"/>